<keyword evidence="5" id="KW-0675">Receptor</keyword>
<gene>
    <name evidence="5" type="primary">Tnfrsf14</name>
</gene>
<dbReference type="SMART" id="SM00208">
    <property type="entry name" value="TNFR"/>
    <property type="match status" value="4"/>
</dbReference>
<feature type="domain" description="TNFR-Cys" evidence="3">
    <location>
        <begin position="132"/>
        <end position="174"/>
    </location>
</feature>
<dbReference type="Proteomes" id="UP000886700">
    <property type="component" value="Unplaced"/>
</dbReference>
<protein>
    <submittedName>
        <fullName evidence="5">LOW QUALITY PROTEIN: tumor necrosis factor receptor superfamily member 14</fullName>
    </submittedName>
</protein>
<feature type="disulfide bond" evidence="1">
    <location>
        <begin position="69"/>
        <end position="87"/>
    </location>
</feature>
<dbReference type="GeneID" id="101824635"/>
<feature type="domain" description="TNFR-Cys" evidence="3">
    <location>
        <begin position="89"/>
        <end position="131"/>
    </location>
</feature>
<evidence type="ECO:0000313" key="4">
    <source>
        <dbReference type="Proteomes" id="UP000886700"/>
    </source>
</evidence>
<dbReference type="RefSeq" id="XP_040590932.1">
    <property type="nucleotide sequence ID" value="XM_040734998.1"/>
</dbReference>
<evidence type="ECO:0000313" key="5">
    <source>
        <dbReference type="RefSeq" id="XP_040590932.1"/>
    </source>
</evidence>
<dbReference type="CDD" id="cd10582">
    <property type="entry name" value="TNFRSF14"/>
    <property type="match status" value="1"/>
</dbReference>
<accession>A0ABM2WJC0</accession>
<dbReference type="Pfam" id="PF00020">
    <property type="entry name" value="TNFR_c6"/>
    <property type="match status" value="2"/>
</dbReference>
<organism evidence="4 5">
    <name type="scientific">Mesocricetus auratus</name>
    <name type="common">Golden hamster</name>
    <dbReference type="NCBI Taxonomy" id="10036"/>
    <lineage>
        <taxon>Eukaryota</taxon>
        <taxon>Metazoa</taxon>
        <taxon>Chordata</taxon>
        <taxon>Craniata</taxon>
        <taxon>Vertebrata</taxon>
        <taxon>Euteleostomi</taxon>
        <taxon>Mammalia</taxon>
        <taxon>Eutheria</taxon>
        <taxon>Euarchontoglires</taxon>
        <taxon>Glires</taxon>
        <taxon>Rodentia</taxon>
        <taxon>Myomorpha</taxon>
        <taxon>Muroidea</taxon>
        <taxon>Cricetidae</taxon>
        <taxon>Cricetinae</taxon>
        <taxon>Mesocricetus</taxon>
    </lineage>
</organism>
<dbReference type="PANTHER" id="PTHR46838:SF1">
    <property type="entry name" value="TUMOR NECROSIS FACTOR RECEPTOR SUPERFAMILY MEMBER 14"/>
    <property type="match status" value="1"/>
</dbReference>
<feature type="domain" description="TNFR-Cys" evidence="3">
    <location>
        <begin position="53"/>
        <end position="87"/>
    </location>
</feature>
<dbReference type="SUPFAM" id="SSF57586">
    <property type="entry name" value="TNF receptor-like"/>
    <property type="match status" value="3"/>
</dbReference>
<dbReference type="PROSITE" id="PS00652">
    <property type="entry name" value="TNFR_NGFR_1"/>
    <property type="match status" value="1"/>
</dbReference>
<proteinExistence type="predicted"/>
<evidence type="ECO:0000259" key="3">
    <source>
        <dbReference type="PROSITE" id="PS50050"/>
    </source>
</evidence>
<dbReference type="InterPro" id="IPR001368">
    <property type="entry name" value="TNFR/NGFR_Cys_rich_reg"/>
</dbReference>
<dbReference type="Gene3D" id="2.10.50.10">
    <property type="entry name" value="Tumor Necrosis Factor Receptor, subunit A, domain 2"/>
    <property type="match status" value="3"/>
</dbReference>
<dbReference type="PROSITE" id="PS50050">
    <property type="entry name" value="TNFR_NGFR_2"/>
    <property type="match status" value="3"/>
</dbReference>
<dbReference type="PANTHER" id="PTHR46838">
    <property type="entry name" value="TUMOR NECROSIS FACTOR RECEPTOR SUPERFAMILY MEMBER 14"/>
    <property type="match status" value="1"/>
</dbReference>
<dbReference type="InterPro" id="IPR022332">
    <property type="entry name" value="TNFR_14"/>
</dbReference>
<feature type="repeat" description="TNFR-Cys" evidence="1">
    <location>
        <begin position="132"/>
        <end position="174"/>
    </location>
</feature>
<keyword evidence="4" id="KW-1185">Reference proteome</keyword>
<feature type="disulfide bond" evidence="1">
    <location>
        <begin position="66"/>
        <end position="79"/>
    </location>
</feature>
<evidence type="ECO:0000256" key="1">
    <source>
        <dbReference type="PROSITE-ProRule" id="PRU00206"/>
    </source>
</evidence>
<feature type="repeat" description="TNFR-Cys" evidence="1">
    <location>
        <begin position="53"/>
        <end position="87"/>
    </location>
</feature>
<dbReference type="PRINTS" id="PR01965">
    <property type="entry name" value="TNFACTORR14"/>
</dbReference>
<feature type="disulfide bond" evidence="1">
    <location>
        <begin position="90"/>
        <end position="105"/>
    </location>
</feature>
<feature type="transmembrane region" description="Helical" evidence="2">
    <location>
        <begin position="222"/>
        <end position="242"/>
    </location>
</feature>
<keyword evidence="1" id="KW-1015">Disulfide bond</keyword>
<keyword evidence="2" id="KW-1133">Transmembrane helix</keyword>
<dbReference type="CDD" id="cd00185">
    <property type="entry name" value="TNFRSF"/>
    <property type="match status" value="1"/>
</dbReference>
<keyword evidence="2" id="KW-0812">Transmembrane</keyword>
<feature type="repeat" description="TNFR-Cys" evidence="1">
    <location>
        <begin position="89"/>
        <end position="131"/>
    </location>
</feature>
<evidence type="ECO:0000256" key="2">
    <source>
        <dbReference type="SAM" id="Phobius"/>
    </source>
</evidence>
<dbReference type="InterPro" id="IPR034031">
    <property type="entry name" value="TNFRSF14/UL144_N"/>
</dbReference>
<feature type="disulfide bond" evidence="1">
    <location>
        <begin position="156"/>
        <end position="174"/>
    </location>
</feature>
<comment type="caution">
    <text evidence="1">Lacks conserved residue(s) required for the propagation of feature annotation.</text>
</comment>
<reference evidence="5" key="1">
    <citation type="submission" date="2025-08" db="UniProtKB">
        <authorList>
            <consortium name="RefSeq"/>
        </authorList>
    </citation>
    <scope>IDENTIFICATION</scope>
    <source>
        <tissue evidence="5">Liver</tissue>
    </source>
</reference>
<sequence>MELLACSVLIRSMEPLPGWGSSSWSQAPTDNTYRLVLRVFLLNFLQCISVQPLCREEEYSVGGECCPMCNPGYHVKQACSERTGTVCAPCPPQTYTAHANGLSECLSCGVCDPDMGLVTWQECSSREDTVCRCIPGYFCETQEGDHCSTCLPHTACPLGQRVLKRGNHSQDTVCVDCLTGTFSSGGNQEECLPWTKCNAWFQKEAEQGTSSTDVTCSFSGQFYTILSIPLVLAVLTACIYFGRKLLQARLVAREREPLQGQGQDDTVKYPVTEVGHPAAEEETAFNLVDSV</sequence>
<name>A0ABM2WJC0_MESAU</name>
<keyword evidence="2" id="KW-0472">Membrane</keyword>